<evidence type="ECO:0000313" key="7">
    <source>
        <dbReference type="Proteomes" id="UP001329430"/>
    </source>
</evidence>
<dbReference type="Gene3D" id="3.80.10.10">
    <property type="entry name" value="Ribonuclease Inhibitor"/>
    <property type="match status" value="3"/>
</dbReference>
<evidence type="ECO:0000256" key="2">
    <source>
        <dbReference type="ARBA" id="ARBA00022729"/>
    </source>
</evidence>
<keyword evidence="2 5" id="KW-0732">Signal</keyword>
<reference evidence="6 7" key="1">
    <citation type="journal article" date="2024" name="Insects">
        <title>An Improved Chromosome-Level Genome Assembly of the Firefly Pyrocoelia pectoralis.</title>
        <authorList>
            <person name="Fu X."/>
            <person name="Meyer-Rochow V.B."/>
            <person name="Ballantyne L."/>
            <person name="Zhu X."/>
        </authorList>
    </citation>
    <scope>NUCLEOTIDE SEQUENCE [LARGE SCALE GENOMIC DNA]</scope>
    <source>
        <strain evidence="6">XCY_ONT2</strain>
    </source>
</reference>
<dbReference type="PROSITE" id="PS51450">
    <property type="entry name" value="LRR"/>
    <property type="match status" value="2"/>
</dbReference>
<sequence length="524" mass="59950">MWNKVLLQLCACTCFIVLSNSQSCVNTGPSYAYGSINWQCKNITQTFPSLNGDVNSINCLECNIAILDESTITNFRGVTFDLSSSHIRKIAEGAFKTFTNITRTFILNNNEIEYMAPKVFSRFSEIDEISLKGNKISTLYGRVFEGTNLTKLDLSHNNFARIDSVFNGLKVTVLNLSSNGIKEIGPSAFGEVIFWKGRYKFGTQELDLSNNFLNTILLNTFNFPSKDSVIRRLYLQKNLLKVIENDTFLQLNFLWYLSLEDNRISQLYKNSFRGLSMLNALDFANNLLTYIPLGIFADLLYLTRLDLSQNHLRTFSANTFSGLKSLTKLNISHNDLQIVDDIHFLPIRRLAILDISDTKIHDLKLQEIIEDHLSLTTVVLHDNFWVCSKLVQMYKLMNRRRMGYISPSQYFDVPNLHGVACSREELSSYDNLTFQDFRIIISQDPIGNPLDSQDTSDPSTNNGIIADVRDISAMFIVITIIIAALSMQFVVKCVFAYFRNRKIVTKDKFSFLYTQNHNRVELLY</sequence>
<dbReference type="Pfam" id="PF00560">
    <property type="entry name" value="LRR_1"/>
    <property type="match status" value="1"/>
</dbReference>
<evidence type="ECO:0000256" key="1">
    <source>
        <dbReference type="ARBA" id="ARBA00022614"/>
    </source>
</evidence>
<dbReference type="PANTHER" id="PTHR24373">
    <property type="entry name" value="SLIT RELATED LEUCINE-RICH REPEAT NEURONAL PROTEIN"/>
    <property type="match status" value="1"/>
</dbReference>
<keyword evidence="4" id="KW-0812">Transmembrane</keyword>
<feature type="transmembrane region" description="Helical" evidence="4">
    <location>
        <begin position="471"/>
        <end position="498"/>
    </location>
</feature>
<dbReference type="EMBL" id="JAVRBK010000002">
    <property type="protein sequence ID" value="KAK5648641.1"/>
    <property type="molecule type" value="Genomic_DNA"/>
</dbReference>
<keyword evidence="3" id="KW-0677">Repeat</keyword>
<dbReference type="Pfam" id="PF13855">
    <property type="entry name" value="LRR_8"/>
    <property type="match status" value="2"/>
</dbReference>
<keyword evidence="7" id="KW-1185">Reference proteome</keyword>
<dbReference type="SUPFAM" id="SSF52058">
    <property type="entry name" value="L domain-like"/>
    <property type="match status" value="1"/>
</dbReference>
<dbReference type="InterPro" id="IPR003591">
    <property type="entry name" value="Leu-rich_rpt_typical-subtyp"/>
</dbReference>
<comment type="caution">
    <text evidence="6">The sequence shown here is derived from an EMBL/GenBank/DDBJ whole genome shotgun (WGS) entry which is preliminary data.</text>
</comment>
<evidence type="ECO:0000256" key="4">
    <source>
        <dbReference type="SAM" id="Phobius"/>
    </source>
</evidence>
<proteinExistence type="predicted"/>
<organism evidence="6 7">
    <name type="scientific">Pyrocoelia pectoralis</name>
    <dbReference type="NCBI Taxonomy" id="417401"/>
    <lineage>
        <taxon>Eukaryota</taxon>
        <taxon>Metazoa</taxon>
        <taxon>Ecdysozoa</taxon>
        <taxon>Arthropoda</taxon>
        <taxon>Hexapoda</taxon>
        <taxon>Insecta</taxon>
        <taxon>Pterygota</taxon>
        <taxon>Neoptera</taxon>
        <taxon>Endopterygota</taxon>
        <taxon>Coleoptera</taxon>
        <taxon>Polyphaga</taxon>
        <taxon>Elateriformia</taxon>
        <taxon>Elateroidea</taxon>
        <taxon>Lampyridae</taxon>
        <taxon>Lampyrinae</taxon>
        <taxon>Pyrocoelia</taxon>
    </lineage>
</organism>
<dbReference type="InterPro" id="IPR050328">
    <property type="entry name" value="Dev_Immune_Receptor"/>
</dbReference>
<feature type="chain" id="PRO_5042948857" evidence="5">
    <location>
        <begin position="22"/>
        <end position="524"/>
    </location>
</feature>
<name>A0AAN7VPN6_9COLE</name>
<evidence type="ECO:0000256" key="5">
    <source>
        <dbReference type="SAM" id="SignalP"/>
    </source>
</evidence>
<gene>
    <name evidence="6" type="ORF">RI129_003533</name>
</gene>
<dbReference type="InterPro" id="IPR032675">
    <property type="entry name" value="LRR_dom_sf"/>
</dbReference>
<keyword evidence="1" id="KW-0433">Leucine-rich repeat</keyword>
<evidence type="ECO:0000256" key="3">
    <source>
        <dbReference type="ARBA" id="ARBA00022737"/>
    </source>
</evidence>
<keyword evidence="4" id="KW-0472">Membrane</keyword>
<keyword evidence="4" id="KW-1133">Transmembrane helix</keyword>
<evidence type="ECO:0000313" key="6">
    <source>
        <dbReference type="EMBL" id="KAK5648641.1"/>
    </source>
</evidence>
<protein>
    <submittedName>
        <fullName evidence="6">Uncharacterized protein</fullName>
    </submittedName>
</protein>
<dbReference type="SMART" id="SM00369">
    <property type="entry name" value="LRR_TYP"/>
    <property type="match status" value="8"/>
</dbReference>
<feature type="signal peptide" evidence="5">
    <location>
        <begin position="1"/>
        <end position="21"/>
    </location>
</feature>
<dbReference type="Proteomes" id="UP001329430">
    <property type="component" value="Chromosome 2"/>
</dbReference>
<dbReference type="AlphaFoldDB" id="A0AAN7VPN6"/>
<accession>A0AAN7VPN6</accession>
<dbReference type="PANTHER" id="PTHR24373:SF275">
    <property type="entry name" value="TIR DOMAIN-CONTAINING PROTEIN"/>
    <property type="match status" value="1"/>
</dbReference>
<dbReference type="InterPro" id="IPR001611">
    <property type="entry name" value="Leu-rich_rpt"/>
</dbReference>